<feature type="domain" description="Glycosyltransferase 2-like" evidence="2">
    <location>
        <begin position="31"/>
        <end position="183"/>
    </location>
</feature>
<dbReference type="OrthoDB" id="9807795at2"/>
<dbReference type="InterPro" id="IPR001173">
    <property type="entry name" value="Glyco_trans_2-like"/>
</dbReference>
<organism evidence="3 4">
    <name type="scientific">Qipengyuania nanhaisediminis</name>
    <dbReference type="NCBI Taxonomy" id="604088"/>
    <lineage>
        <taxon>Bacteria</taxon>
        <taxon>Pseudomonadati</taxon>
        <taxon>Pseudomonadota</taxon>
        <taxon>Alphaproteobacteria</taxon>
        <taxon>Sphingomonadales</taxon>
        <taxon>Erythrobacteraceae</taxon>
        <taxon>Qipengyuania</taxon>
    </lineage>
</organism>
<dbReference type="PANTHER" id="PTHR48090">
    <property type="entry name" value="UNDECAPRENYL-PHOSPHATE 4-DEOXY-4-FORMAMIDO-L-ARABINOSE TRANSFERASE-RELATED"/>
    <property type="match status" value="1"/>
</dbReference>
<keyword evidence="1" id="KW-1133">Transmembrane helix</keyword>
<evidence type="ECO:0000313" key="4">
    <source>
        <dbReference type="Proteomes" id="UP000199331"/>
    </source>
</evidence>
<keyword evidence="3" id="KW-0808">Transferase</keyword>
<dbReference type="GO" id="GO:0016740">
    <property type="term" value="F:transferase activity"/>
    <property type="evidence" value="ECO:0007669"/>
    <property type="project" value="UniProtKB-KW"/>
</dbReference>
<keyword evidence="1" id="KW-0812">Transmembrane</keyword>
<dbReference type="PANTHER" id="PTHR48090:SF7">
    <property type="entry name" value="RFBJ PROTEIN"/>
    <property type="match status" value="1"/>
</dbReference>
<dbReference type="Proteomes" id="UP000199331">
    <property type="component" value="Unassembled WGS sequence"/>
</dbReference>
<dbReference type="InterPro" id="IPR050256">
    <property type="entry name" value="Glycosyltransferase_2"/>
</dbReference>
<gene>
    <name evidence="3" type="ORF">SAMN04488060_2468</name>
</gene>
<dbReference type="CDD" id="cd04179">
    <property type="entry name" value="DPM_DPG-synthase_like"/>
    <property type="match status" value="1"/>
</dbReference>
<keyword evidence="1" id="KW-0472">Membrane</keyword>
<feature type="transmembrane region" description="Helical" evidence="1">
    <location>
        <begin position="251"/>
        <end position="277"/>
    </location>
</feature>
<proteinExistence type="predicted"/>
<name>A0A1I5PJK2_9SPHN</name>
<dbReference type="SUPFAM" id="SSF53448">
    <property type="entry name" value="Nucleotide-diphospho-sugar transferases"/>
    <property type="match status" value="1"/>
</dbReference>
<evidence type="ECO:0000259" key="2">
    <source>
        <dbReference type="Pfam" id="PF00535"/>
    </source>
</evidence>
<accession>A0A1I5PJK2</accession>
<dbReference type="AlphaFoldDB" id="A0A1I5PJK2"/>
<dbReference type="STRING" id="604088.SAMN04488060_2468"/>
<evidence type="ECO:0000256" key="1">
    <source>
        <dbReference type="SAM" id="Phobius"/>
    </source>
</evidence>
<keyword evidence="4" id="KW-1185">Reference proteome</keyword>
<dbReference type="Gene3D" id="3.90.550.10">
    <property type="entry name" value="Spore Coat Polysaccharide Biosynthesis Protein SpsA, Chain A"/>
    <property type="match status" value="1"/>
</dbReference>
<protein>
    <submittedName>
        <fullName evidence="3">Glycosyltransferase involved in cell wall bisynthesis</fullName>
    </submittedName>
</protein>
<feature type="transmembrane region" description="Helical" evidence="1">
    <location>
        <begin position="289"/>
        <end position="312"/>
    </location>
</feature>
<evidence type="ECO:0000313" key="3">
    <source>
        <dbReference type="EMBL" id="SFP34183.1"/>
    </source>
</evidence>
<sequence>MILELGHGRLKKDDTLSSRVATSAEALEVAVILPCYNEAATISKVISDFRTHLPQARIYLYDNNSSDESIRLAREAGAIVRSEIRQGKGHVVRRMFADIEADIFVMCDADDTYDASAAPRLIGRLVEDGLDLVVGAREEIGDMAYPPAHKFGNWMLTSLVKFAFGNGFDDMLSGYRVMSRRFVKSFPQMSRGFEIETELTVHSLQLEMPAAEIRTDYRERPLGSASKLRTIPDGIRILTTIMVMLRQERPLYLFGLSFVALLLLSILVGTPVVIEFFRSGTVPQLPSAVLATGLMILAFLSLFGGLILDTVTRGRNEAKRLRYLELPGVGATCEARETRLMP</sequence>
<dbReference type="Pfam" id="PF00535">
    <property type="entry name" value="Glycos_transf_2"/>
    <property type="match status" value="1"/>
</dbReference>
<dbReference type="RefSeq" id="WP_090482193.1">
    <property type="nucleotide sequence ID" value="NZ_FOWZ01000004.1"/>
</dbReference>
<reference evidence="4" key="1">
    <citation type="submission" date="2016-10" db="EMBL/GenBank/DDBJ databases">
        <authorList>
            <person name="Varghese N."/>
            <person name="Submissions S."/>
        </authorList>
    </citation>
    <scope>NUCLEOTIDE SEQUENCE [LARGE SCALE GENOMIC DNA]</scope>
    <source>
        <strain evidence="4">CGMCC 1.7715</strain>
    </source>
</reference>
<dbReference type="EMBL" id="FOWZ01000004">
    <property type="protein sequence ID" value="SFP34183.1"/>
    <property type="molecule type" value="Genomic_DNA"/>
</dbReference>
<dbReference type="InterPro" id="IPR029044">
    <property type="entry name" value="Nucleotide-diphossugar_trans"/>
</dbReference>